<dbReference type="AlphaFoldDB" id="A0A9D4CCX7"/>
<organism evidence="1 2">
    <name type="scientific">Dreissena polymorpha</name>
    <name type="common">Zebra mussel</name>
    <name type="synonym">Mytilus polymorpha</name>
    <dbReference type="NCBI Taxonomy" id="45954"/>
    <lineage>
        <taxon>Eukaryota</taxon>
        <taxon>Metazoa</taxon>
        <taxon>Spiralia</taxon>
        <taxon>Lophotrochozoa</taxon>
        <taxon>Mollusca</taxon>
        <taxon>Bivalvia</taxon>
        <taxon>Autobranchia</taxon>
        <taxon>Heteroconchia</taxon>
        <taxon>Euheterodonta</taxon>
        <taxon>Imparidentia</taxon>
        <taxon>Neoheterodontei</taxon>
        <taxon>Myida</taxon>
        <taxon>Dreissenoidea</taxon>
        <taxon>Dreissenidae</taxon>
        <taxon>Dreissena</taxon>
    </lineage>
</organism>
<accession>A0A9D4CCX7</accession>
<reference evidence="1" key="2">
    <citation type="submission" date="2020-11" db="EMBL/GenBank/DDBJ databases">
        <authorList>
            <person name="McCartney M.A."/>
            <person name="Auch B."/>
            <person name="Kono T."/>
            <person name="Mallez S."/>
            <person name="Becker A."/>
            <person name="Gohl D.M."/>
            <person name="Silverstein K.A.T."/>
            <person name="Koren S."/>
            <person name="Bechman K.B."/>
            <person name="Herman A."/>
            <person name="Abrahante J.E."/>
            <person name="Garbe J."/>
        </authorList>
    </citation>
    <scope>NUCLEOTIDE SEQUENCE</scope>
    <source>
        <strain evidence="1">Duluth1</strain>
        <tissue evidence="1">Whole animal</tissue>
    </source>
</reference>
<dbReference type="Proteomes" id="UP000828390">
    <property type="component" value="Unassembled WGS sequence"/>
</dbReference>
<comment type="caution">
    <text evidence="1">The sequence shown here is derived from an EMBL/GenBank/DDBJ whole genome shotgun (WGS) entry which is preliminary data.</text>
</comment>
<name>A0A9D4CCX7_DREPO</name>
<proteinExistence type="predicted"/>
<protein>
    <submittedName>
        <fullName evidence="1">Uncharacterized protein</fullName>
    </submittedName>
</protein>
<keyword evidence="2" id="KW-1185">Reference proteome</keyword>
<reference evidence="1" key="1">
    <citation type="journal article" date="2019" name="bioRxiv">
        <title>The Genome of the Zebra Mussel, Dreissena polymorpha: A Resource for Invasive Species Research.</title>
        <authorList>
            <person name="McCartney M.A."/>
            <person name="Auch B."/>
            <person name="Kono T."/>
            <person name="Mallez S."/>
            <person name="Zhang Y."/>
            <person name="Obille A."/>
            <person name="Becker A."/>
            <person name="Abrahante J.E."/>
            <person name="Garbe J."/>
            <person name="Badalamenti J.P."/>
            <person name="Herman A."/>
            <person name="Mangelson H."/>
            <person name="Liachko I."/>
            <person name="Sullivan S."/>
            <person name="Sone E.D."/>
            <person name="Koren S."/>
            <person name="Silverstein K.A.T."/>
            <person name="Beckman K.B."/>
            <person name="Gohl D.M."/>
        </authorList>
    </citation>
    <scope>NUCLEOTIDE SEQUENCE</scope>
    <source>
        <strain evidence="1">Duluth1</strain>
        <tissue evidence="1">Whole animal</tissue>
    </source>
</reference>
<gene>
    <name evidence="1" type="ORF">DPMN_064817</name>
</gene>
<dbReference type="EMBL" id="JAIWYP010000013">
    <property type="protein sequence ID" value="KAH3721868.1"/>
    <property type="molecule type" value="Genomic_DNA"/>
</dbReference>
<evidence type="ECO:0000313" key="2">
    <source>
        <dbReference type="Proteomes" id="UP000828390"/>
    </source>
</evidence>
<evidence type="ECO:0000313" key="1">
    <source>
        <dbReference type="EMBL" id="KAH3721868.1"/>
    </source>
</evidence>
<sequence>MVPDRSRFQTTHGISLVFFTSPAHIILLGPEPFSGPNPSHPLCNSIKRPESSLKPVYTSVHHSNKWHLHLQAVQYLSYPAFLASRLASKAAPTSIFYESDTVIASPSEPSSTTSSANLTGNTQMSSLLRENEGLPFGLDLYFLQLRWRRKEVLWC</sequence>